<evidence type="ECO:0000256" key="6">
    <source>
        <dbReference type="ARBA" id="ARBA00023235"/>
    </source>
</evidence>
<dbReference type="GO" id="GO:0003917">
    <property type="term" value="F:DNA topoisomerase type I (single strand cut, ATP-independent) activity"/>
    <property type="evidence" value="ECO:0007669"/>
    <property type="project" value="UniProtKB-EC"/>
</dbReference>
<gene>
    <name evidence="13" type="ORF">SAMN00017477_0948</name>
</gene>
<feature type="domain" description="Topo IA-type catalytic" evidence="12">
    <location>
        <begin position="153"/>
        <end position="560"/>
    </location>
</feature>
<dbReference type="PROSITE" id="PS50880">
    <property type="entry name" value="TOPRIM"/>
    <property type="match status" value="1"/>
</dbReference>
<dbReference type="Gene3D" id="1.10.290.10">
    <property type="entry name" value="Topoisomerase I, domain 4"/>
    <property type="match status" value="1"/>
</dbReference>
<evidence type="ECO:0000313" key="14">
    <source>
        <dbReference type="Proteomes" id="UP000192368"/>
    </source>
</evidence>
<dbReference type="CDD" id="cd03362">
    <property type="entry name" value="TOPRIM_TopoIA_TopoIII"/>
    <property type="match status" value="1"/>
</dbReference>
<dbReference type="STRING" id="573058.SAMN00017477_0948"/>
<dbReference type="AlphaFoldDB" id="A0A1W1V0C6"/>
<dbReference type="SUPFAM" id="SSF56712">
    <property type="entry name" value="Prokaryotic type I DNA topoisomerase"/>
    <property type="match status" value="1"/>
</dbReference>
<dbReference type="PANTHER" id="PTHR11390:SF21">
    <property type="entry name" value="DNA TOPOISOMERASE 3-ALPHA"/>
    <property type="match status" value="1"/>
</dbReference>
<sequence length="692" mass="78672">MGKSLILAEKPSVARDIARVLNVNGNRKGYLESDEKIVTWALGHLVTLATPEEYNKTYEKWRAEDLPIIPEQMKLKVIQSSKAQFNIVKELINRKDVSEIVIATDAGREGELVARLILKMSGNRKPLKRLWISSVTDKAIREGFKNLKPGDNYLNLYSSADARSQADWIVGINASRALTVKHNASLSCGRVQTPTLNLIKIREDAINSFREEEYYSLSIMAGGVEFKPVKAKNYSDKKEIEGVKNKFGNSIEIKEIDTKTKKKYPSQLYDLTNLQKDANSKFGYSAKETLSLMQTLYERHKVLTYPRTDSRYLTEDIVPTLEDRLSAINIKNYREDIREIRKNGIKASNRFVDDKKVSDHHAIIPTEEPVRIEELSDKEFKIFDLVVKRFIENLLPPEEYSETTITAMAGDVELKAKANECKLEKGKVRIDEVKINIHHTRQPEYYNEGTLLLAMENPTSAVKDLSGKETKILKSTGGIGTVATRGDIIEKLYSADLIENVDGKIKITSKGRQLLEIVPEQLKSPKMTADWEQKLLSIEKGELKAEEFLKEIKGYSKESVGEILNSEKQYRHQNVTTTKCEICGKPMLKVNRKDKEMIICQDPNCSGRKAISVMTKSRCPNCHKRLKLVMDSGQYICETCGYRTSKESMEKKFKEKANQPKKGEIKKFLNKQEDTSINNSLGDLLKGLKLDE</sequence>
<dbReference type="GO" id="GO:0006265">
    <property type="term" value="P:DNA topological change"/>
    <property type="evidence" value="ECO:0007669"/>
    <property type="project" value="InterPro"/>
</dbReference>
<dbReference type="OrthoDB" id="9803554at2"/>
<dbReference type="PRINTS" id="PR00417">
    <property type="entry name" value="PRTPISMRASEI"/>
</dbReference>
<dbReference type="SMART" id="SM00436">
    <property type="entry name" value="TOP1Bc"/>
    <property type="match status" value="1"/>
</dbReference>
<keyword evidence="5" id="KW-0238">DNA-binding</keyword>
<dbReference type="InterPro" id="IPR003602">
    <property type="entry name" value="Topo_IA_DNA-bd_dom"/>
</dbReference>
<evidence type="ECO:0000256" key="4">
    <source>
        <dbReference type="ARBA" id="ARBA00023029"/>
    </source>
</evidence>
<dbReference type="InterPro" id="IPR013825">
    <property type="entry name" value="Topo_IA_cen_sub2"/>
</dbReference>
<comment type="similarity">
    <text evidence="2">Belongs to the type IA topoisomerase family.</text>
</comment>
<dbReference type="SMART" id="SM00493">
    <property type="entry name" value="TOPRIM"/>
    <property type="match status" value="1"/>
</dbReference>
<dbReference type="InterPro" id="IPR034144">
    <property type="entry name" value="TOPRIM_TopoIII"/>
</dbReference>
<dbReference type="InterPro" id="IPR013824">
    <property type="entry name" value="Topo_IA_cen_sub1"/>
</dbReference>
<evidence type="ECO:0000313" key="13">
    <source>
        <dbReference type="EMBL" id="SMB86783.1"/>
    </source>
</evidence>
<dbReference type="PROSITE" id="PS52039">
    <property type="entry name" value="TOPO_IA_2"/>
    <property type="match status" value="1"/>
</dbReference>
<name>A0A1W1V0C6_PEPAS</name>
<dbReference type="Gene3D" id="1.10.460.10">
    <property type="entry name" value="Topoisomerase I, domain 2"/>
    <property type="match status" value="2"/>
</dbReference>
<dbReference type="EMBL" id="FWWR01000009">
    <property type="protein sequence ID" value="SMB86783.1"/>
    <property type="molecule type" value="Genomic_DNA"/>
</dbReference>
<evidence type="ECO:0000256" key="7">
    <source>
        <dbReference type="ARBA" id="ARBA00030003"/>
    </source>
</evidence>
<organism evidence="13 14">
    <name type="scientific">Peptoniphilus asaccharolyticus DSM 20463</name>
    <dbReference type="NCBI Taxonomy" id="573058"/>
    <lineage>
        <taxon>Bacteria</taxon>
        <taxon>Bacillati</taxon>
        <taxon>Bacillota</taxon>
        <taxon>Tissierellia</taxon>
        <taxon>Tissierellales</taxon>
        <taxon>Peptoniphilaceae</taxon>
        <taxon>Peptoniphilus</taxon>
    </lineage>
</organism>
<reference evidence="14" key="1">
    <citation type="submission" date="2017-04" db="EMBL/GenBank/DDBJ databases">
        <authorList>
            <person name="Varghese N."/>
            <person name="Submissions S."/>
        </authorList>
    </citation>
    <scope>NUCLEOTIDE SEQUENCE [LARGE SCALE GENOMIC DNA]</scope>
    <source>
        <strain evidence="14">DSM 20463</strain>
    </source>
</reference>
<evidence type="ECO:0000259" key="12">
    <source>
        <dbReference type="PROSITE" id="PS52039"/>
    </source>
</evidence>
<evidence type="ECO:0000256" key="1">
    <source>
        <dbReference type="ARBA" id="ARBA00000213"/>
    </source>
</evidence>
<evidence type="ECO:0000259" key="11">
    <source>
        <dbReference type="PROSITE" id="PS50880"/>
    </source>
</evidence>
<dbReference type="Pfam" id="PF01131">
    <property type="entry name" value="Topoisom_bac"/>
    <property type="match status" value="1"/>
</dbReference>
<dbReference type="PANTHER" id="PTHR11390">
    <property type="entry name" value="PROKARYOTIC DNA TOPOISOMERASE"/>
    <property type="match status" value="1"/>
</dbReference>
<proteinExistence type="inferred from homology"/>
<dbReference type="Gene3D" id="2.70.20.10">
    <property type="entry name" value="Topoisomerase I, domain 3"/>
    <property type="match status" value="2"/>
</dbReference>
<evidence type="ECO:0000256" key="9">
    <source>
        <dbReference type="ARBA" id="ARBA00032235"/>
    </source>
</evidence>
<keyword evidence="14" id="KW-1185">Reference proteome</keyword>
<dbReference type="EC" id="5.6.2.1" evidence="3"/>
<evidence type="ECO:0000256" key="10">
    <source>
        <dbReference type="ARBA" id="ARBA00032877"/>
    </source>
</evidence>
<evidence type="ECO:0000256" key="5">
    <source>
        <dbReference type="ARBA" id="ARBA00023125"/>
    </source>
</evidence>
<dbReference type="SMART" id="SM00437">
    <property type="entry name" value="TOP1Ac"/>
    <property type="match status" value="1"/>
</dbReference>
<dbReference type="Proteomes" id="UP000192368">
    <property type="component" value="Unassembled WGS sequence"/>
</dbReference>
<dbReference type="GO" id="GO:0003677">
    <property type="term" value="F:DNA binding"/>
    <property type="evidence" value="ECO:0007669"/>
    <property type="project" value="UniProtKB-KW"/>
</dbReference>
<feature type="domain" description="Toprim" evidence="11">
    <location>
        <begin position="3"/>
        <end position="136"/>
    </location>
</feature>
<dbReference type="InterPro" id="IPR003601">
    <property type="entry name" value="Topo_IA_2"/>
</dbReference>
<dbReference type="InterPro" id="IPR000380">
    <property type="entry name" value="Topo_IA"/>
</dbReference>
<dbReference type="Pfam" id="PF01751">
    <property type="entry name" value="Toprim"/>
    <property type="match status" value="1"/>
</dbReference>
<dbReference type="CDD" id="cd00186">
    <property type="entry name" value="TOP1Ac"/>
    <property type="match status" value="1"/>
</dbReference>
<dbReference type="InterPro" id="IPR023405">
    <property type="entry name" value="Topo_IA_core_domain"/>
</dbReference>
<keyword evidence="4" id="KW-0799">Topoisomerase</keyword>
<protein>
    <recommendedName>
        <fullName evidence="3">DNA topoisomerase</fullName>
        <ecNumber evidence="3">5.6.2.1</ecNumber>
    </recommendedName>
    <alternativeName>
        <fullName evidence="10">Omega-protein</fullName>
    </alternativeName>
    <alternativeName>
        <fullName evidence="9">Relaxing enzyme</fullName>
    </alternativeName>
    <alternativeName>
        <fullName evidence="7">Swivelase</fullName>
    </alternativeName>
    <alternativeName>
        <fullName evidence="8">Untwisting enzyme</fullName>
    </alternativeName>
</protein>
<comment type="catalytic activity">
    <reaction evidence="1">
        <text>ATP-independent breakage of single-stranded DNA, followed by passage and rejoining.</text>
        <dbReference type="EC" id="5.6.2.1"/>
    </reaction>
</comment>
<dbReference type="InterPro" id="IPR013497">
    <property type="entry name" value="Topo_IA_cen"/>
</dbReference>
<dbReference type="GO" id="GO:0006281">
    <property type="term" value="P:DNA repair"/>
    <property type="evidence" value="ECO:0007669"/>
    <property type="project" value="TreeGrafter"/>
</dbReference>
<accession>A0A1W1V0C6</accession>
<dbReference type="InterPro" id="IPR023406">
    <property type="entry name" value="Topo_IA_AS"/>
</dbReference>
<dbReference type="Gene3D" id="3.40.50.140">
    <property type="match status" value="1"/>
</dbReference>
<dbReference type="InterPro" id="IPR006171">
    <property type="entry name" value="TOPRIM_dom"/>
</dbReference>
<dbReference type="GO" id="GO:0006310">
    <property type="term" value="P:DNA recombination"/>
    <property type="evidence" value="ECO:0007669"/>
    <property type="project" value="TreeGrafter"/>
</dbReference>
<dbReference type="PROSITE" id="PS00396">
    <property type="entry name" value="TOPO_IA_1"/>
    <property type="match status" value="1"/>
</dbReference>
<evidence type="ECO:0000256" key="3">
    <source>
        <dbReference type="ARBA" id="ARBA00012891"/>
    </source>
</evidence>
<evidence type="ECO:0000256" key="2">
    <source>
        <dbReference type="ARBA" id="ARBA00009446"/>
    </source>
</evidence>
<dbReference type="InterPro" id="IPR013826">
    <property type="entry name" value="Topo_IA_cen_sub3"/>
</dbReference>
<keyword evidence="6 13" id="KW-0413">Isomerase</keyword>
<evidence type="ECO:0000256" key="8">
    <source>
        <dbReference type="ARBA" id="ARBA00031985"/>
    </source>
</evidence>
<dbReference type="GO" id="GO:0043597">
    <property type="term" value="C:cytoplasmic replication fork"/>
    <property type="evidence" value="ECO:0007669"/>
    <property type="project" value="TreeGrafter"/>
</dbReference>
<dbReference type="RefSeq" id="WP_084230577.1">
    <property type="nucleotide sequence ID" value="NZ_FWWR01000009.1"/>
</dbReference>